<dbReference type="Proteomes" id="UP000217507">
    <property type="component" value="Chromosome"/>
</dbReference>
<evidence type="ECO:0000313" key="1">
    <source>
        <dbReference type="EMBL" id="BAY71070.1"/>
    </source>
</evidence>
<proteinExistence type="predicted"/>
<gene>
    <name evidence="1" type="ORF">NIES23_38830</name>
</gene>
<dbReference type="EMBL" id="AP018216">
    <property type="protein sequence ID" value="BAY71070.1"/>
    <property type="molecule type" value="Genomic_DNA"/>
</dbReference>
<organism evidence="1 2">
    <name type="scientific">Trichormus variabilis NIES-23</name>
    <dbReference type="NCBI Taxonomy" id="1973479"/>
    <lineage>
        <taxon>Bacteria</taxon>
        <taxon>Bacillati</taxon>
        <taxon>Cyanobacteriota</taxon>
        <taxon>Cyanophyceae</taxon>
        <taxon>Nostocales</taxon>
        <taxon>Nostocaceae</taxon>
        <taxon>Trichormus</taxon>
    </lineage>
</organism>
<name>A0A1Z4KQ28_ANAVA</name>
<accession>A0A1Z4KQ28</accession>
<protein>
    <submittedName>
        <fullName evidence="1">Uncharacterized protein</fullName>
    </submittedName>
</protein>
<evidence type="ECO:0000313" key="2">
    <source>
        <dbReference type="Proteomes" id="UP000217507"/>
    </source>
</evidence>
<reference evidence="1 2" key="1">
    <citation type="submission" date="2017-06" db="EMBL/GenBank/DDBJ databases">
        <title>Genome sequencing of cyanobaciteial culture collection at National Institute for Environmental Studies (NIES).</title>
        <authorList>
            <person name="Hirose Y."/>
            <person name="Shimura Y."/>
            <person name="Fujisawa T."/>
            <person name="Nakamura Y."/>
            <person name="Kawachi M."/>
        </authorList>
    </citation>
    <scope>NUCLEOTIDE SEQUENCE [LARGE SCALE GENOMIC DNA]</scope>
    <source>
        <strain evidence="1 2">NIES-23</strain>
    </source>
</reference>
<sequence>MNSDSESLQQYLLGLLASTVNKRENIRESCQGIDGENAIQLATSQRGQHHLKRQPQTF</sequence>
<dbReference type="AlphaFoldDB" id="A0A1Z4KQ28"/>